<keyword evidence="2" id="KW-0067">ATP-binding</keyword>
<dbReference type="Gene3D" id="1.10.1780.10">
    <property type="entry name" value="Clp, N-terminal domain"/>
    <property type="match status" value="1"/>
</dbReference>
<evidence type="ECO:0000259" key="4">
    <source>
        <dbReference type="PROSITE" id="PS51903"/>
    </source>
</evidence>
<dbReference type="Pfam" id="PF02861">
    <property type="entry name" value="Clp_N"/>
    <property type="match status" value="1"/>
</dbReference>
<evidence type="ECO:0000256" key="2">
    <source>
        <dbReference type="ARBA" id="ARBA00022840"/>
    </source>
</evidence>
<accession>A0A382YUE2</accession>
<protein>
    <recommendedName>
        <fullName evidence="4">Clp R domain-containing protein</fullName>
    </recommendedName>
</protein>
<evidence type="ECO:0000256" key="3">
    <source>
        <dbReference type="SAM" id="Coils"/>
    </source>
</evidence>
<dbReference type="PROSITE" id="PS51903">
    <property type="entry name" value="CLP_R"/>
    <property type="match status" value="1"/>
</dbReference>
<dbReference type="SUPFAM" id="SSF81923">
    <property type="entry name" value="Double Clp-N motif"/>
    <property type="match status" value="1"/>
</dbReference>
<evidence type="ECO:0000313" key="5">
    <source>
        <dbReference type="EMBL" id="SVD86882.1"/>
    </source>
</evidence>
<dbReference type="EMBL" id="UINC01178622">
    <property type="protein sequence ID" value="SVD86882.1"/>
    <property type="molecule type" value="Genomic_DNA"/>
</dbReference>
<dbReference type="Gene3D" id="3.40.50.300">
    <property type="entry name" value="P-loop containing nucleotide triphosphate hydrolases"/>
    <property type="match status" value="1"/>
</dbReference>
<dbReference type="PANTHER" id="PTHR11638">
    <property type="entry name" value="ATP-DEPENDENT CLP PROTEASE"/>
    <property type="match status" value="1"/>
</dbReference>
<feature type="domain" description="Clp R" evidence="4">
    <location>
        <begin position="3"/>
        <end position="144"/>
    </location>
</feature>
<sequence>MRFDQMTIKLQEAFSSAQALCVSAQQQSLECEHLLLSLFQDSDSIASTLVKRVGVDCEQLLRELEEQIAKYQKVAGGGQIYLSQTLKDMVSKAEEEARKMKDEFLSTEHILLAVSNYKKANSVFRSLGIKHNDLLKALQSIRGSQRVTDPNPESKYQVLEKFCVDLTKSAHSGKLDPVIGRDGEIRRVIQVLSRRTK</sequence>
<dbReference type="GO" id="GO:0034605">
    <property type="term" value="P:cellular response to heat"/>
    <property type="evidence" value="ECO:0007669"/>
    <property type="project" value="TreeGrafter"/>
</dbReference>
<dbReference type="InterPro" id="IPR004176">
    <property type="entry name" value="Clp_R_N"/>
</dbReference>
<proteinExistence type="predicted"/>
<feature type="non-terminal residue" evidence="5">
    <location>
        <position position="197"/>
    </location>
</feature>
<name>A0A382YUE2_9ZZZZ</name>
<gene>
    <name evidence="5" type="ORF">METZ01_LOCUS439736</name>
</gene>
<dbReference type="GO" id="GO:0005524">
    <property type="term" value="F:ATP binding"/>
    <property type="evidence" value="ECO:0007669"/>
    <property type="project" value="UniProtKB-KW"/>
</dbReference>
<feature type="coiled-coil region" evidence="3">
    <location>
        <begin position="54"/>
        <end position="103"/>
    </location>
</feature>
<dbReference type="InterPro" id="IPR050130">
    <property type="entry name" value="ClpA_ClpB"/>
</dbReference>
<dbReference type="GO" id="GO:0005737">
    <property type="term" value="C:cytoplasm"/>
    <property type="evidence" value="ECO:0007669"/>
    <property type="project" value="TreeGrafter"/>
</dbReference>
<dbReference type="PANTHER" id="PTHR11638:SF18">
    <property type="entry name" value="HEAT SHOCK PROTEIN 104"/>
    <property type="match status" value="1"/>
</dbReference>
<evidence type="ECO:0000256" key="1">
    <source>
        <dbReference type="ARBA" id="ARBA00022741"/>
    </source>
</evidence>
<keyword evidence="3" id="KW-0175">Coiled coil</keyword>
<organism evidence="5">
    <name type="scientific">marine metagenome</name>
    <dbReference type="NCBI Taxonomy" id="408172"/>
    <lineage>
        <taxon>unclassified sequences</taxon>
        <taxon>metagenomes</taxon>
        <taxon>ecological metagenomes</taxon>
    </lineage>
</organism>
<dbReference type="InterPro" id="IPR027417">
    <property type="entry name" value="P-loop_NTPase"/>
</dbReference>
<dbReference type="InterPro" id="IPR036628">
    <property type="entry name" value="Clp_N_dom_sf"/>
</dbReference>
<keyword evidence="1" id="KW-0547">Nucleotide-binding</keyword>
<reference evidence="5" key="1">
    <citation type="submission" date="2018-05" db="EMBL/GenBank/DDBJ databases">
        <authorList>
            <person name="Lanie J.A."/>
            <person name="Ng W.-L."/>
            <person name="Kazmierczak K.M."/>
            <person name="Andrzejewski T.M."/>
            <person name="Davidsen T.M."/>
            <person name="Wayne K.J."/>
            <person name="Tettelin H."/>
            <person name="Glass J.I."/>
            <person name="Rusch D."/>
            <person name="Podicherti R."/>
            <person name="Tsui H.-C.T."/>
            <person name="Winkler M.E."/>
        </authorList>
    </citation>
    <scope>NUCLEOTIDE SEQUENCE</scope>
</reference>
<dbReference type="AlphaFoldDB" id="A0A382YUE2"/>
<dbReference type="GO" id="GO:0016887">
    <property type="term" value="F:ATP hydrolysis activity"/>
    <property type="evidence" value="ECO:0007669"/>
    <property type="project" value="TreeGrafter"/>
</dbReference>